<protein>
    <recommendedName>
        <fullName evidence="8">Mitochondrial import inner membrane translocase subunit</fullName>
    </recommendedName>
</protein>
<proteinExistence type="inferred from homology"/>
<keyword evidence="2" id="KW-0479">Metal-binding</keyword>
<dbReference type="GO" id="GO:0005743">
    <property type="term" value="C:mitochondrial inner membrane"/>
    <property type="evidence" value="ECO:0007669"/>
    <property type="project" value="UniProtKB-SubCell"/>
</dbReference>
<comment type="subunit">
    <text evidence="8">Heterohexamer.</text>
</comment>
<comment type="subcellular location">
    <subcellularLocation>
        <location evidence="8">Mitochondrion inner membrane</location>
        <topology evidence="8">Peripheral membrane protein</topology>
        <orientation evidence="8">Intermembrane side</orientation>
    </subcellularLocation>
</comment>
<accession>A0A087T5U7</accession>
<dbReference type="EMBL" id="KK113573">
    <property type="protein sequence ID" value="KFM60486.1"/>
    <property type="molecule type" value="Genomic_DNA"/>
</dbReference>
<sequence>METDEYAINKMKDFLSIYNKMAETCFNHCIDNFNCRDLSPHEEACVEKCSSKSLNVNHKLMMSYIDIQ</sequence>
<dbReference type="Proteomes" id="UP000054359">
    <property type="component" value="Unassembled WGS sequence"/>
</dbReference>
<evidence type="ECO:0000256" key="7">
    <source>
        <dbReference type="ARBA" id="ARBA00023157"/>
    </source>
</evidence>
<keyword evidence="11" id="KW-1185">Reference proteome</keyword>
<keyword evidence="8" id="KW-0999">Mitochondrion inner membrane</keyword>
<dbReference type="AlphaFoldDB" id="A0A087T5U7"/>
<dbReference type="InterPro" id="IPR035427">
    <property type="entry name" value="Tim10-like_dom_sf"/>
</dbReference>
<dbReference type="Gene3D" id="1.10.287.810">
    <property type="entry name" value="Mitochondrial import inner membrane translocase subunit tim13 like domains"/>
    <property type="match status" value="1"/>
</dbReference>
<dbReference type="GO" id="GO:0015031">
    <property type="term" value="P:protein transport"/>
    <property type="evidence" value="ECO:0007669"/>
    <property type="project" value="UniProtKB-KW"/>
</dbReference>
<dbReference type="InterPro" id="IPR004217">
    <property type="entry name" value="Tim10-like"/>
</dbReference>
<dbReference type="Pfam" id="PF02953">
    <property type="entry name" value="zf-Tim10_DDP"/>
    <property type="match status" value="1"/>
</dbReference>
<dbReference type="OrthoDB" id="1551503at2759"/>
<keyword evidence="3" id="KW-0862">Zinc</keyword>
<keyword evidence="4 8" id="KW-0653">Protein transport</keyword>
<keyword evidence="1 8" id="KW-0813">Transport</keyword>
<feature type="non-terminal residue" evidence="10">
    <location>
        <position position="68"/>
    </location>
</feature>
<evidence type="ECO:0000256" key="2">
    <source>
        <dbReference type="ARBA" id="ARBA00022723"/>
    </source>
</evidence>
<evidence type="ECO:0000256" key="8">
    <source>
        <dbReference type="RuleBase" id="RU367043"/>
    </source>
</evidence>
<evidence type="ECO:0000313" key="11">
    <source>
        <dbReference type="Proteomes" id="UP000054359"/>
    </source>
</evidence>
<keyword evidence="6 8" id="KW-0496">Mitochondrion</keyword>
<keyword evidence="5 8" id="KW-0811">Translocation</keyword>
<dbReference type="STRING" id="407821.A0A087T5U7"/>
<feature type="domain" description="Tim10-like" evidence="9">
    <location>
        <begin position="9"/>
        <end position="64"/>
    </location>
</feature>
<comment type="function">
    <text evidence="8">Mitochondrial intermembrane chaperone that participates in the import and insertion of some multi-pass transmembrane proteins into the mitochondrial inner membrane. Also required for the transfer of beta-barrel precursors from the TOM complex to the sorting and assembly machinery (SAM complex) of the outer membrane. Acts as a chaperone-like protein that protects the hydrophobic precursors from aggregation and guide them through the mitochondrial intermembrane space.</text>
</comment>
<keyword evidence="7 8" id="KW-1015">Disulfide bond</keyword>
<organism evidence="10 11">
    <name type="scientific">Stegodyphus mimosarum</name>
    <name type="common">African social velvet spider</name>
    <dbReference type="NCBI Taxonomy" id="407821"/>
    <lineage>
        <taxon>Eukaryota</taxon>
        <taxon>Metazoa</taxon>
        <taxon>Ecdysozoa</taxon>
        <taxon>Arthropoda</taxon>
        <taxon>Chelicerata</taxon>
        <taxon>Arachnida</taxon>
        <taxon>Araneae</taxon>
        <taxon>Araneomorphae</taxon>
        <taxon>Entelegynae</taxon>
        <taxon>Eresoidea</taxon>
        <taxon>Eresidae</taxon>
        <taxon>Stegodyphus</taxon>
    </lineage>
</organism>
<evidence type="ECO:0000259" key="9">
    <source>
        <dbReference type="Pfam" id="PF02953"/>
    </source>
</evidence>
<dbReference type="PANTHER" id="PTHR13172">
    <property type="entry name" value="MITOCHONDRIAL IMPORT INNER MEMBRANE TRANSLOCASE SUBUNIT TIM9B"/>
    <property type="match status" value="1"/>
</dbReference>
<evidence type="ECO:0000256" key="6">
    <source>
        <dbReference type="ARBA" id="ARBA00023128"/>
    </source>
</evidence>
<dbReference type="InterPro" id="IPR050673">
    <property type="entry name" value="Mito_inner_translocase_sub"/>
</dbReference>
<comment type="similarity">
    <text evidence="8">Belongs to the small Tim family.</text>
</comment>
<evidence type="ECO:0000256" key="3">
    <source>
        <dbReference type="ARBA" id="ARBA00022833"/>
    </source>
</evidence>
<reference evidence="10 11" key="1">
    <citation type="submission" date="2013-11" db="EMBL/GenBank/DDBJ databases">
        <title>Genome sequencing of Stegodyphus mimosarum.</title>
        <authorList>
            <person name="Bechsgaard J."/>
        </authorList>
    </citation>
    <scope>NUCLEOTIDE SEQUENCE [LARGE SCALE GENOMIC DNA]</scope>
</reference>
<keyword evidence="8" id="KW-0143">Chaperone</keyword>
<dbReference type="SUPFAM" id="SSF144122">
    <property type="entry name" value="Tim10-like"/>
    <property type="match status" value="1"/>
</dbReference>
<evidence type="ECO:0000313" key="10">
    <source>
        <dbReference type="EMBL" id="KFM60486.1"/>
    </source>
</evidence>
<gene>
    <name evidence="10" type="ORF">X975_24074</name>
</gene>
<keyword evidence="8" id="KW-0472">Membrane</keyword>
<dbReference type="GO" id="GO:0046872">
    <property type="term" value="F:metal ion binding"/>
    <property type="evidence" value="ECO:0007669"/>
    <property type="project" value="UniProtKB-KW"/>
</dbReference>
<evidence type="ECO:0000256" key="4">
    <source>
        <dbReference type="ARBA" id="ARBA00022927"/>
    </source>
</evidence>
<evidence type="ECO:0000256" key="1">
    <source>
        <dbReference type="ARBA" id="ARBA00022448"/>
    </source>
</evidence>
<comment type="domain">
    <text evidence="8">The twin CX3C motif contains 4 conserved Cys residues that form 2 disulfide bonds in the mitochondrial intermembrane space.</text>
</comment>
<dbReference type="OMA" id="PHEEACV"/>
<name>A0A087T5U7_STEMI</name>
<evidence type="ECO:0000256" key="5">
    <source>
        <dbReference type="ARBA" id="ARBA00023010"/>
    </source>
</evidence>